<reference evidence="2" key="1">
    <citation type="journal article" date="2020" name="Fungal Divers.">
        <title>Resolving the Mortierellaceae phylogeny through synthesis of multi-gene phylogenetics and phylogenomics.</title>
        <authorList>
            <person name="Vandepol N."/>
            <person name="Liber J."/>
            <person name="Desiro A."/>
            <person name="Na H."/>
            <person name="Kennedy M."/>
            <person name="Barry K."/>
            <person name="Grigoriev I.V."/>
            <person name="Miller A.N."/>
            <person name="O'Donnell K."/>
            <person name="Stajich J.E."/>
            <person name="Bonito G."/>
        </authorList>
    </citation>
    <scope>NUCLEOTIDE SEQUENCE</scope>
    <source>
        <strain evidence="2">NRRL 2769</strain>
    </source>
</reference>
<evidence type="ECO:0000313" key="2">
    <source>
        <dbReference type="EMBL" id="KAG0008394.1"/>
    </source>
</evidence>
<feature type="compositionally biased region" description="Polar residues" evidence="1">
    <location>
        <begin position="160"/>
        <end position="180"/>
    </location>
</feature>
<evidence type="ECO:0000256" key="1">
    <source>
        <dbReference type="SAM" id="MobiDB-lite"/>
    </source>
</evidence>
<feature type="compositionally biased region" description="Basic and acidic residues" evidence="1">
    <location>
        <begin position="263"/>
        <end position="273"/>
    </location>
</feature>
<organism evidence="2 3">
    <name type="scientific">Entomortierella chlamydospora</name>
    <dbReference type="NCBI Taxonomy" id="101097"/>
    <lineage>
        <taxon>Eukaryota</taxon>
        <taxon>Fungi</taxon>
        <taxon>Fungi incertae sedis</taxon>
        <taxon>Mucoromycota</taxon>
        <taxon>Mortierellomycotina</taxon>
        <taxon>Mortierellomycetes</taxon>
        <taxon>Mortierellales</taxon>
        <taxon>Mortierellaceae</taxon>
        <taxon>Entomortierella</taxon>
    </lineage>
</organism>
<feature type="compositionally biased region" description="Polar residues" evidence="1">
    <location>
        <begin position="57"/>
        <end position="85"/>
    </location>
</feature>
<feature type="non-terminal residue" evidence="2">
    <location>
        <position position="1"/>
    </location>
</feature>
<proteinExistence type="predicted"/>
<feature type="compositionally biased region" description="Low complexity" evidence="1">
    <location>
        <begin position="279"/>
        <end position="288"/>
    </location>
</feature>
<feature type="compositionally biased region" description="Basic and acidic residues" evidence="1">
    <location>
        <begin position="439"/>
        <end position="448"/>
    </location>
</feature>
<gene>
    <name evidence="2" type="ORF">BGZ80_003496</name>
</gene>
<feature type="compositionally biased region" description="Polar residues" evidence="1">
    <location>
        <begin position="408"/>
        <end position="428"/>
    </location>
</feature>
<dbReference type="AlphaFoldDB" id="A0A9P6SWL1"/>
<feature type="compositionally biased region" description="Low complexity" evidence="1">
    <location>
        <begin position="121"/>
        <end position="134"/>
    </location>
</feature>
<feature type="compositionally biased region" description="Polar residues" evidence="1">
    <location>
        <begin position="135"/>
        <end position="149"/>
    </location>
</feature>
<evidence type="ECO:0000313" key="3">
    <source>
        <dbReference type="Proteomes" id="UP000703661"/>
    </source>
</evidence>
<name>A0A9P6SWL1_9FUNG</name>
<feature type="compositionally biased region" description="Basic and acidic residues" evidence="1">
    <location>
        <begin position="548"/>
        <end position="567"/>
    </location>
</feature>
<dbReference type="EMBL" id="JAAAID010001929">
    <property type="protein sequence ID" value="KAG0008394.1"/>
    <property type="molecule type" value="Genomic_DNA"/>
</dbReference>
<comment type="caution">
    <text evidence="2">The sequence shown here is derived from an EMBL/GenBank/DDBJ whole genome shotgun (WGS) entry which is preliminary data.</text>
</comment>
<feature type="compositionally biased region" description="Polar residues" evidence="1">
    <location>
        <begin position="481"/>
        <end position="492"/>
    </location>
</feature>
<feature type="compositionally biased region" description="Low complexity" evidence="1">
    <location>
        <begin position="205"/>
        <end position="219"/>
    </location>
</feature>
<keyword evidence="3" id="KW-1185">Reference proteome</keyword>
<feature type="region of interest" description="Disordered" evidence="1">
    <location>
        <begin position="398"/>
        <end position="580"/>
    </location>
</feature>
<feature type="compositionally biased region" description="Polar residues" evidence="1">
    <location>
        <begin position="524"/>
        <end position="536"/>
    </location>
</feature>
<feature type="region of interest" description="Disordered" evidence="1">
    <location>
        <begin position="1"/>
        <end position="332"/>
    </location>
</feature>
<sequence>MSGSSRYNGPGAALRGQPRVPRQRSRPRDDDHDSLHSQDTASPRPFVSTSSHRRQWSDASSLQGGSVTQSQHSAQSYLYNSNNHSPYMGPASGSPTSPPPSSASPYFSPSDQRPHGHAYPSSQQSYGSSQRHQQYPSPQSRANQYPNGSSGAGQRPGANGYNSSSNYDQSPMMSPTTPDSWRSPPGPRGYPSQNAHYTPAIQYRQQPSQKSFSTTSSVSNDDHGGRQGRPPNHTYDYDSDDYYNRQGGRPSPGYGAGQMHDQGQGRHREDRGGRGHNYSTSITSNSSSVIAARQERNERMGQNQRAKPSQADEWLTSPTGTEHETEILPWSDDEAIVTKAVRSPPLGYSNEKTLPPIPGWEAQQLRKMDSDKIKVEVGEATTVIPTANDGSGFNFIKNISPIPPPSVSRYNNLPQVQPHGTQSITGVATSLRAAALSSEKSKDQELARQEQVSKPQRPFDRGANQTSLDDMISSLEPVGQDSHQQAIDSWHTSPPLRPREDNSSFTSMKNKRRSSLPDKFVPNWNENARNWRSSIGQRRPSWMASSKGIHDDHAENWDKIDTGDLKKFPTNMSQDKAAAP</sequence>
<dbReference type="Proteomes" id="UP000703661">
    <property type="component" value="Unassembled WGS sequence"/>
</dbReference>
<feature type="compositionally biased region" description="Basic and acidic residues" evidence="1">
    <location>
        <begin position="26"/>
        <end position="36"/>
    </location>
</feature>
<protein>
    <submittedName>
        <fullName evidence="2">Uncharacterized protein</fullName>
    </submittedName>
</protein>
<accession>A0A9P6SWL1</accession>